<dbReference type="Pfam" id="PF03372">
    <property type="entry name" value="Exo_endo_phos"/>
    <property type="match status" value="1"/>
</dbReference>
<feature type="domain" description="Endonuclease/exonuclease/phosphatase" evidence="1">
    <location>
        <begin position="95"/>
        <end position="208"/>
    </location>
</feature>
<proteinExistence type="predicted"/>
<comment type="caution">
    <text evidence="2">The sequence shown here is derived from an EMBL/GenBank/DDBJ whole genome shotgun (WGS) entry which is preliminary data.</text>
</comment>
<dbReference type="InterPro" id="IPR005135">
    <property type="entry name" value="Endo/exonuclease/phosphatase"/>
</dbReference>
<name>A0ABQ5EWI4_9ASTR</name>
<keyword evidence="2" id="KW-0548">Nucleotidyltransferase</keyword>
<evidence type="ECO:0000313" key="3">
    <source>
        <dbReference type="Proteomes" id="UP001151760"/>
    </source>
</evidence>
<dbReference type="GO" id="GO:0003964">
    <property type="term" value="F:RNA-directed DNA polymerase activity"/>
    <property type="evidence" value="ECO:0007669"/>
    <property type="project" value="UniProtKB-KW"/>
</dbReference>
<accession>A0ABQ5EWI4</accession>
<reference evidence="2" key="1">
    <citation type="journal article" date="2022" name="Int. J. Mol. Sci.">
        <title>Draft Genome of Tanacetum Coccineum: Genomic Comparison of Closely Related Tanacetum-Family Plants.</title>
        <authorList>
            <person name="Yamashiro T."/>
            <person name="Shiraishi A."/>
            <person name="Nakayama K."/>
            <person name="Satake H."/>
        </authorList>
    </citation>
    <scope>NUCLEOTIDE SEQUENCE</scope>
</reference>
<organism evidence="2 3">
    <name type="scientific">Tanacetum coccineum</name>
    <dbReference type="NCBI Taxonomy" id="301880"/>
    <lineage>
        <taxon>Eukaryota</taxon>
        <taxon>Viridiplantae</taxon>
        <taxon>Streptophyta</taxon>
        <taxon>Embryophyta</taxon>
        <taxon>Tracheophyta</taxon>
        <taxon>Spermatophyta</taxon>
        <taxon>Magnoliopsida</taxon>
        <taxon>eudicotyledons</taxon>
        <taxon>Gunneridae</taxon>
        <taxon>Pentapetalae</taxon>
        <taxon>asterids</taxon>
        <taxon>campanulids</taxon>
        <taxon>Asterales</taxon>
        <taxon>Asteraceae</taxon>
        <taxon>Asteroideae</taxon>
        <taxon>Anthemideae</taxon>
        <taxon>Anthemidinae</taxon>
        <taxon>Tanacetum</taxon>
    </lineage>
</organism>
<keyword evidence="2" id="KW-0808">Transferase</keyword>
<keyword evidence="2" id="KW-0695">RNA-directed DNA polymerase</keyword>
<dbReference type="Proteomes" id="UP001151760">
    <property type="component" value="Unassembled WGS sequence"/>
</dbReference>
<sequence>MIRGENISVCAVIETHLKPDKLAEASNRCFGGWDWVSNSVHSQNSCRIVIGWDRNVVNVMILHMSRQTIFCLIESVDKNIKLYCNFIYAANCGIERRVLWNEIRTAANVVADKPWIMLGDFNVTMKADEHSSGSSLLTNDMQEFIECVNDVEMEDINSFGLFFTWIKSPAKPETSIMKKLDRILVNGSFMNYFKDAHGLFMPFLISDHSAAVLTFPKSLVKKRKSFRFSNFIVEKKEFLPTVEKEWKKDVKGYAMYKVVKKLKTLKHPMKKLSWKNGDLTARVDLCRENLRVWQKEMVQNPSIEISSLK</sequence>
<dbReference type="PANTHER" id="PTHR33710">
    <property type="entry name" value="BNAC02G09200D PROTEIN"/>
    <property type="match status" value="1"/>
</dbReference>
<evidence type="ECO:0000259" key="1">
    <source>
        <dbReference type="Pfam" id="PF03372"/>
    </source>
</evidence>
<evidence type="ECO:0000313" key="2">
    <source>
        <dbReference type="EMBL" id="GJT55300.1"/>
    </source>
</evidence>
<dbReference type="PANTHER" id="PTHR33710:SF79">
    <property type="entry name" value="OS06G0205337 PROTEIN"/>
    <property type="match status" value="1"/>
</dbReference>
<reference evidence="2" key="2">
    <citation type="submission" date="2022-01" db="EMBL/GenBank/DDBJ databases">
        <authorList>
            <person name="Yamashiro T."/>
            <person name="Shiraishi A."/>
            <person name="Satake H."/>
            <person name="Nakayama K."/>
        </authorList>
    </citation>
    <scope>NUCLEOTIDE SEQUENCE</scope>
</reference>
<dbReference type="InterPro" id="IPR036691">
    <property type="entry name" value="Endo/exonu/phosph_ase_sf"/>
</dbReference>
<dbReference type="Gene3D" id="3.60.10.10">
    <property type="entry name" value="Endonuclease/exonuclease/phosphatase"/>
    <property type="match status" value="1"/>
</dbReference>
<keyword evidence="3" id="KW-1185">Reference proteome</keyword>
<protein>
    <submittedName>
        <fullName evidence="2">RNA-directed DNA polymerase, eukaryota, reverse transcriptase zinc-binding domain protein</fullName>
    </submittedName>
</protein>
<gene>
    <name evidence="2" type="ORF">Tco_0990354</name>
</gene>
<dbReference type="SUPFAM" id="SSF56219">
    <property type="entry name" value="DNase I-like"/>
    <property type="match status" value="1"/>
</dbReference>
<dbReference type="EMBL" id="BQNB010016745">
    <property type="protein sequence ID" value="GJT55300.1"/>
    <property type="molecule type" value="Genomic_DNA"/>
</dbReference>